<feature type="signal peptide" evidence="2">
    <location>
        <begin position="1"/>
        <end position="28"/>
    </location>
</feature>
<dbReference type="EC" id="3.4.16.4" evidence="4"/>
<evidence type="ECO:0000259" key="3">
    <source>
        <dbReference type="Pfam" id="PF02557"/>
    </source>
</evidence>
<dbReference type="Pfam" id="PF02557">
    <property type="entry name" value="VanY"/>
    <property type="match status" value="1"/>
</dbReference>
<dbReference type="Proteomes" id="UP001519289">
    <property type="component" value="Unassembled WGS sequence"/>
</dbReference>
<dbReference type="InterPro" id="IPR003709">
    <property type="entry name" value="VanY-like_core_dom"/>
</dbReference>
<keyword evidence="4" id="KW-0645">Protease</keyword>
<evidence type="ECO:0000313" key="4">
    <source>
        <dbReference type="EMBL" id="MBP2017272.1"/>
    </source>
</evidence>
<gene>
    <name evidence="4" type="ORF">J2Z79_000646</name>
</gene>
<evidence type="ECO:0000256" key="2">
    <source>
        <dbReference type="SAM" id="SignalP"/>
    </source>
</evidence>
<protein>
    <submittedName>
        <fullName evidence="4">D-alanyl-D-alanine carboxypeptidase</fullName>
        <ecNumber evidence="4">3.4.16.4</ecNumber>
    </submittedName>
</protein>
<dbReference type="EMBL" id="JAGGLG010000003">
    <property type="protein sequence ID" value="MBP2017272.1"/>
    <property type="molecule type" value="Genomic_DNA"/>
</dbReference>
<evidence type="ECO:0000313" key="5">
    <source>
        <dbReference type="Proteomes" id="UP001519289"/>
    </source>
</evidence>
<dbReference type="CDD" id="cd14852">
    <property type="entry name" value="LD-carboxypeptidase"/>
    <property type="match status" value="1"/>
</dbReference>
<dbReference type="InterPro" id="IPR058193">
    <property type="entry name" value="VanY/YodJ_core_dom"/>
</dbReference>
<comment type="caution">
    <text evidence="4">The sequence shown here is derived from an EMBL/GenBank/DDBJ whole genome shotgun (WGS) entry which is preliminary data.</text>
</comment>
<sequence length="277" mass="30049">MSPHTKLFRLSLLAVVAAALFAGCTVGADPQTPAPGNEPSVQEPGEQQPSDPEPQPDPDSGTAPAPGSDPSTEPSPSGGGREVKMVTNPDAIDVLVNKEWALSPDYVPPDLVEPNVRFIFAEKHERRLMRAEAAAALEEMFAAAEEDGIYLAGVSGYRSYAYQEMLFTAYVSADGLENAERYSARPGHSEHQTGLAMDISGSTGECAADDCFAGTPEAEWLAAHAHEFGFIVRYPEGKEEITGYMYEPWHVRYLGKELAQKVHATGLTYEEYLARNR</sequence>
<dbReference type="RefSeq" id="WP_209465412.1">
    <property type="nucleotide sequence ID" value="NZ_JAGGLG010000003.1"/>
</dbReference>
<feature type="region of interest" description="Disordered" evidence="1">
    <location>
        <begin position="28"/>
        <end position="84"/>
    </location>
</feature>
<keyword evidence="4" id="KW-0121">Carboxypeptidase</keyword>
<dbReference type="PANTHER" id="PTHR34385">
    <property type="entry name" value="D-ALANYL-D-ALANINE CARBOXYPEPTIDASE"/>
    <property type="match status" value="1"/>
</dbReference>
<feature type="chain" id="PRO_5046503340" evidence="2">
    <location>
        <begin position="29"/>
        <end position="277"/>
    </location>
</feature>
<feature type="domain" description="D-alanyl-D-alanine carboxypeptidase-like core" evidence="3">
    <location>
        <begin position="128"/>
        <end position="256"/>
    </location>
</feature>
<dbReference type="PANTHER" id="PTHR34385:SF1">
    <property type="entry name" value="PEPTIDOGLYCAN L-ALANYL-D-GLUTAMATE ENDOPEPTIDASE CWLK"/>
    <property type="match status" value="1"/>
</dbReference>
<dbReference type="GO" id="GO:0009002">
    <property type="term" value="F:serine-type D-Ala-D-Ala carboxypeptidase activity"/>
    <property type="evidence" value="ECO:0007669"/>
    <property type="project" value="UniProtKB-EC"/>
</dbReference>
<keyword evidence="5" id="KW-1185">Reference proteome</keyword>
<keyword evidence="4" id="KW-0378">Hydrolase</keyword>
<reference evidence="4 5" key="1">
    <citation type="submission" date="2021-03" db="EMBL/GenBank/DDBJ databases">
        <title>Genomic Encyclopedia of Type Strains, Phase IV (KMG-IV): sequencing the most valuable type-strain genomes for metagenomic binning, comparative biology and taxonomic classification.</title>
        <authorList>
            <person name="Goeker M."/>
        </authorList>
    </citation>
    <scope>NUCLEOTIDE SEQUENCE [LARGE SCALE GENOMIC DNA]</scope>
    <source>
        <strain evidence="4 5">DSM 27138</strain>
    </source>
</reference>
<dbReference type="PROSITE" id="PS51257">
    <property type="entry name" value="PROKAR_LIPOPROTEIN"/>
    <property type="match status" value="1"/>
</dbReference>
<keyword evidence="2" id="KW-0732">Signal</keyword>
<dbReference type="InterPro" id="IPR009045">
    <property type="entry name" value="Zn_M74/Hedgehog-like"/>
</dbReference>
<dbReference type="InterPro" id="IPR052179">
    <property type="entry name" value="DD-CPase-like"/>
</dbReference>
<evidence type="ECO:0000256" key="1">
    <source>
        <dbReference type="SAM" id="MobiDB-lite"/>
    </source>
</evidence>
<proteinExistence type="predicted"/>
<dbReference type="SUPFAM" id="SSF55166">
    <property type="entry name" value="Hedgehog/DD-peptidase"/>
    <property type="match status" value="1"/>
</dbReference>
<organism evidence="4 5">
    <name type="scientific">Symbiobacterium terraclitae</name>
    <dbReference type="NCBI Taxonomy" id="557451"/>
    <lineage>
        <taxon>Bacteria</taxon>
        <taxon>Bacillati</taxon>
        <taxon>Bacillota</taxon>
        <taxon>Clostridia</taxon>
        <taxon>Eubacteriales</taxon>
        <taxon>Symbiobacteriaceae</taxon>
        <taxon>Symbiobacterium</taxon>
    </lineage>
</organism>
<dbReference type="Gene3D" id="3.30.1380.10">
    <property type="match status" value="1"/>
</dbReference>
<name>A0ABS4JP21_9FIRM</name>
<accession>A0ABS4JP21</accession>